<organism evidence="2 3">
    <name type="scientific">Pseudoalteromonas atlantica</name>
    <name type="common">Alteromonas atlantica</name>
    <dbReference type="NCBI Taxonomy" id="288"/>
    <lineage>
        <taxon>Bacteria</taxon>
        <taxon>Pseudomonadati</taxon>
        <taxon>Pseudomonadota</taxon>
        <taxon>Gammaproteobacteria</taxon>
        <taxon>Alteromonadales</taxon>
        <taxon>Pseudoalteromonadaceae</taxon>
        <taxon>Pseudoalteromonas</taxon>
    </lineage>
</organism>
<evidence type="ECO:0000313" key="3">
    <source>
        <dbReference type="Proteomes" id="UP000321189"/>
    </source>
</evidence>
<accession>A0ABQ0UBK1</accession>
<name>A0ABQ0UBK1_PSEAF</name>
<protein>
    <recommendedName>
        <fullName evidence="4">Na+/H+ antiporter NhaC</fullName>
    </recommendedName>
</protein>
<evidence type="ECO:0000256" key="1">
    <source>
        <dbReference type="SAM" id="Phobius"/>
    </source>
</evidence>
<keyword evidence="1" id="KW-1133">Transmembrane helix</keyword>
<proteinExistence type="predicted"/>
<evidence type="ECO:0000313" key="2">
    <source>
        <dbReference type="EMBL" id="GEK75118.1"/>
    </source>
</evidence>
<keyword evidence="1" id="KW-0472">Membrane</keyword>
<dbReference type="EMBL" id="BJUT01000001">
    <property type="protein sequence ID" value="GEK75118.1"/>
    <property type="molecule type" value="Genomic_DNA"/>
</dbReference>
<reference evidence="2 3" key="1">
    <citation type="submission" date="2019-07" db="EMBL/GenBank/DDBJ databases">
        <title>Whole genome shotgun sequence of Pseudoalteromonas atlantica NBRC 103033.</title>
        <authorList>
            <person name="Hosoyama A."/>
            <person name="Uohara A."/>
            <person name="Ohji S."/>
            <person name="Ichikawa N."/>
        </authorList>
    </citation>
    <scope>NUCLEOTIDE SEQUENCE [LARGE SCALE GENOMIC DNA]</scope>
    <source>
        <strain evidence="2 3">NBRC 103033</strain>
    </source>
</reference>
<keyword evidence="3" id="KW-1185">Reference proteome</keyword>
<dbReference type="Proteomes" id="UP000321189">
    <property type="component" value="Unassembled WGS sequence"/>
</dbReference>
<evidence type="ECO:0008006" key="4">
    <source>
        <dbReference type="Google" id="ProtNLM"/>
    </source>
</evidence>
<sequence>MKPLEKPIKPASFFDALVPITVLICLLGAAVYLFGDNSSSGPNQIALLFATFSAALIGLKNGYTWKKLEEAMIEGITLSLGGYFNFINGGCLNWYLAVVGYRANAHLLWLTGY</sequence>
<feature type="transmembrane region" description="Helical" evidence="1">
    <location>
        <begin position="12"/>
        <end position="35"/>
    </location>
</feature>
<gene>
    <name evidence="2" type="ORF">PAT01_04220</name>
</gene>
<comment type="caution">
    <text evidence="2">The sequence shown here is derived from an EMBL/GenBank/DDBJ whole genome shotgun (WGS) entry which is preliminary data.</text>
</comment>
<keyword evidence="1" id="KW-0812">Transmembrane</keyword>
<feature type="transmembrane region" description="Helical" evidence="1">
    <location>
        <begin position="41"/>
        <end position="59"/>
    </location>
</feature>